<evidence type="ECO:0000256" key="2">
    <source>
        <dbReference type="ARBA" id="ARBA00022692"/>
    </source>
</evidence>
<organism evidence="6 7">
    <name type="scientific">Francisella halioticida</name>
    <dbReference type="NCBI Taxonomy" id="549298"/>
    <lineage>
        <taxon>Bacteria</taxon>
        <taxon>Pseudomonadati</taxon>
        <taxon>Pseudomonadota</taxon>
        <taxon>Gammaproteobacteria</taxon>
        <taxon>Thiotrichales</taxon>
        <taxon>Francisellaceae</taxon>
        <taxon>Francisella</taxon>
    </lineage>
</organism>
<keyword evidence="3 5" id="KW-1133">Transmembrane helix</keyword>
<evidence type="ECO:0000313" key="7">
    <source>
        <dbReference type="Proteomes" id="UP000249910"/>
    </source>
</evidence>
<feature type="transmembrane region" description="Helical" evidence="5">
    <location>
        <begin position="105"/>
        <end position="123"/>
    </location>
</feature>
<evidence type="ECO:0000256" key="4">
    <source>
        <dbReference type="ARBA" id="ARBA00023136"/>
    </source>
</evidence>
<feature type="transmembrane region" description="Helical" evidence="5">
    <location>
        <begin position="34"/>
        <end position="51"/>
    </location>
</feature>
<evidence type="ECO:0000256" key="5">
    <source>
        <dbReference type="SAM" id="Phobius"/>
    </source>
</evidence>
<evidence type="ECO:0000256" key="1">
    <source>
        <dbReference type="ARBA" id="ARBA00004141"/>
    </source>
</evidence>
<sequence length="178" mass="20125">MTFLENINFLDILIIVVILILSLFASVKGLFKNIVLLVLMIFSVVLAGILAQKIQQAYINSLIDDPNIAYIVSFILVLLGAYLIIFGIMKVFLRNNKEKESLTKTIFSFFIALVRFSFVFAIVCSTLNSFEQVKENSLWENSTLVKPLVKVGNYAFNTRVRMQETNLKDYVPKEVAGG</sequence>
<dbReference type="InterPro" id="IPR003825">
    <property type="entry name" value="Colicin-V_CvpA"/>
</dbReference>
<evidence type="ECO:0000313" key="6">
    <source>
        <dbReference type="EMBL" id="ASG68650.1"/>
    </source>
</evidence>
<feature type="transmembrane region" description="Helical" evidence="5">
    <location>
        <begin position="71"/>
        <end position="93"/>
    </location>
</feature>
<protein>
    <recommendedName>
        <fullName evidence="8">CvpA family protein</fullName>
    </recommendedName>
</protein>
<feature type="transmembrane region" description="Helical" evidence="5">
    <location>
        <begin position="6"/>
        <end position="27"/>
    </location>
</feature>
<keyword evidence="7" id="KW-1185">Reference proteome</keyword>
<keyword evidence="4 5" id="KW-0472">Membrane</keyword>
<evidence type="ECO:0008006" key="8">
    <source>
        <dbReference type="Google" id="ProtNLM"/>
    </source>
</evidence>
<comment type="subcellular location">
    <subcellularLocation>
        <location evidence="1">Membrane</location>
        <topology evidence="1">Multi-pass membrane protein</topology>
    </subcellularLocation>
</comment>
<name>A0ABN5B3I3_9GAMM</name>
<dbReference type="EMBL" id="CP022132">
    <property type="protein sequence ID" value="ASG68650.1"/>
    <property type="molecule type" value="Genomic_DNA"/>
</dbReference>
<proteinExistence type="predicted"/>
<accession>A0ABN5B3I3</accession>
<reference evidence="6 7" key="1">
    <citation type="submission" date="2017-06" db="EMBL/GenBank/DDBJ databases">
        <title>Complete genome of Francisella halioticida.</title>
        <authorList>
            <person name="Sjodin A."/>
        </authorList>
    </citation>
    <scope>NUCLEOTIDE SEQUENCE [LARGE SCALE GENOMIC DNA]</scope>
    <source>
        <strain evidence="6 7">DSM 23729</strain>
    </source>
</reference>
<dbReference type="Proteomes" id="UP000249910">
    <property type="component" value="Chromosome"/>
</dbReference>
<keyword evidence="2 5" id="KW-0812">Transmembrane</keyword>
<gene>
    <name evidence="6" type="ORF">CDV26_09820</name>
</gene>
<evidence type="ECO:0000256" key="3">
    <source>
        <dbReference type="ARBA" id="ARBA00022989"/>
    </source>
</evidence>
<dbReference type="RefSeq" id="WP_088773125.1">
    <property type="nucleotide sequence ID" value="NZ_CP022132.1"/>
</dbReference>
<dbReference type="Pfam" id="PF02674">
    <property type="entry name" value="Colicin_V"/>
    <property type="match status" value="1"/>
</dbReference>